<dbReference type="InParanoid" id="D3BML5"/>
<feature type="transmembrane region" description="Helical" evidence="2">
    <location>
        <begin position="191"/>
        <end position="210"/>
    </location>
</feature>
<feature type="compositionally biased region" description="Low complexity" evidence="1">
    <location>
        <begin position="21"/>
        <end position="33"/>
    </location>
</feature>
<feature type="transmembrane region" description="Helical" evidence="2">
    <location>
        <begin position="166"/>
        <end position="185"/>
    </location>
</feature>
<feature type="transmembrane region" description="Helical" evidence="2">
    <location>
        <begin position="136"/>
        <end position="159"/>
    </location>
</feature>
<dbReference type="OMA" id="HSVNLMC"/>
<dbReference type="FunCoup" id="D3BML5">
    <property type="interactions" value="7"/>
</dbReference>
<protein>
    <submittedName>
        <fullName evidence="3">Transmembrane protein</fullName>
    </submittedName>
</protein>
<organism evidence="3 4">
    <name type="scientific">Heterostelium pallidum (strain ATCC 26659 / Pp 5 / PN500)</name>
    <name type="common">Cellular slime mold</name>
    <name type="synonym">Polysphondylium pallidum</name>
    <dbReference type="NCBI Taxonomy" id="670386"/>
    <lineage>
        <taxon>Eukaryota</taxon>
        <taxon>Amoebozoa</taxon>
        <taxon>Evosea</taxon>
        <taxon>Eumycetozoa</taxon>
        <taxon>Dictyostelia</taxon>
        <taxon>Acytosteliales</taxon>
        <taxon>Acytosteliaceae</taxon>
        <taxon>Heterostelium</taxon>
    </lineage>
</organism>
<feature type="transmembrane region" description="Helical" evidence="2">
    <location>
        <begin position="416"/>
        <end position="436"/>
    </location>
</feature>
<name>D3BML5_HETP5</name>
<feature type="transmembrane region" description="Helical" evidence="2">
    <location>
        <begin position="352"/>
        <end position="369"/>
    </location>
</feature>
<dbReference type="InterPro" id="IPR021280">
    <property type="entry name" value="TMEM260-like"/>
</dbReference>
<accession>D3BML5</accession>
<dbReference type="EMBL" id="ADBJ01000043">
    <property type="protein sequence ID" value="EFA77227.1"/>
    <property type="molecule type" value="Genomic_DNA"/>
</dbReference>
<feature type="transmembrane region" description="Helical" evidence="2">
    <location>
        <begin position="381"/>
        <end position="404"/>
    </location>
</feature>
<sequence>MSSGSIRPRKKGGNTVGRHITTGGNTASNAANVSGNAANDKSLVNYDWAKEMLNWSDGSYSTNGPTDIKVNIIISLFIFSVTLVLYALTQYPSVSGGDAGELIINAHQLGIAHPPGYPLFTMLGRFFDKFVPYGTVGWRVALMSSFFGAVGSVAIFLTVKLWVNDNWCAVVSSLMFTFSPLIWCYHIQGEVFSINNMFVAIIMLLSVWFVRTRIYENERFNASFWTSEKIAYLSAFACALGLTNQHTLVLIVVPFAFWLMFIGGRDQLWSIRTITNLTMSALAGLSPYLYLILAPRIRIREYSWGNTGEISGFITHFLRKEYGTLQLYSGDSGNSTLISRILLYFNNLFDQFGYFGAILSFIGIISLLLGSNLKNFQWRSIGTMIIFTFLFYITFFFNLCNLPIEKPLYKGVFLRFFMQPNVIVSIAIGLGLKYLFNFINSKSPTLKKILLPAVAILLISYQIGSNYQLQDQSENYSFINYGHAILDNLPKNTLLLVGGDLVTNVPQYLKLCEGVRPDVDILSLEEMSWDWFTITQGPLLKNVNFPGSVYHPHRPEGFSLKTFLDRNQHRPIYLAGDFKYGDYTHQAHYFTLPRGFASQILPIEKSRLNYKTILKEYQKFPFFPLPNDTVKYPNDSWEFFMVNDVASSLERSVENLLSSYLQEFTQEGEDALRLSVEILQKVLTIRDTKCWTLKHLGVASDHLRYRIRTKDGSYEKYSEILFKSWTRYLEICANEKDQDWDTISKVINSQQQ</sequence>
<evidence type="ECO:0000313" key="3">
    <source>
        <dbReference type="EMBL" id="EFA77227.1"/>
    </source>
</evidence>
<dbReference type="Pfam" id="PF11028">
    <property type="entry name" value="TMEM260-like"/>
    <property type="match status" value="1"/>
</dbReference>
<keyword evidence="2" id="KW-1133">Transmembrane helix</keyword>
<feature type="transmembrane region" description="Helical" evidence="2">
    <location>
        <begin position="70"/>
        <end position="88"/>
    </location>
</feature>
<dbReference type="Proteomes" id="UP000001396">
    <property type="component" value="Unassembled WGS sequence"/>
</dbReference>
<feature type="transmembrane region" description="Helical" evidence="2">
    <location>
        <begin position="276"/>
        <end position="294"/>
    </location>
</feature>
<proteinExistence type="predicted"/>
<dbReference type="AlphaFoldDB" id="D3BML5"/>
<dbReference type="PANTHER" id="PTHR16214">
    <property type="entry name" value="TRANSMEMBRANE PROTEIN 260"/>
    <property type="match status" value="1"/>
</dbReference>
<feature type="region of interest" description="Disordered" evidence="1">
    <location>
        <begin position="1"/>
        <end position="33"/>
    </location>
</feature>
<dbReference type="GeneID" id="31367904"/>
<keyword evidence="2 3" id="KW-0812">Transmembrane</keyword>
<evidence type="ECO:0000313" key="4">
    <source>
        <dbReference type="Proteomes" id="UP000001396"/>
    </source>
</evidence>
<gene>
    <name evidence="3" type="ORF">PPL_12437</name>
</gene>
<reference evidence="3 4" key="1">
    <citation type="journal article" date="2011" name="Genome Res.">
        <title>Phylogeny-wide analysis of social amoeba genomes highlights ancient origins for complex intercellular communication.</title>
        <authorList>
            <person name="Heidel A.J."/>
            <person name="Lawal H.M."/>
            <person name="Felder M."/>
            <person name="Schilde C."/>
            <person name="Helps N.R."/>
            <person name="Tunggal B."/>
            <person name="Rivero F."/>
            <person name="John U."/>
            <person name="Schleicher M."/>
            <person name="Eichinger L."/>
            <person name="Platzer M."/>
            <person name="Noegel A.A."/>
            <person name="Schaap P."/>
            <person name="Gloeckner G."/>
        </authorList>
    </citation>
    <scope>NUCLEOTIDE SEQUENCE [LARGE SCALE GENOMIC DNA]</scope>
    <source>
        <strain evidence="4">ATCC 26659 / Pp 5 / PN500</strain>
    </source>
</reference>
<dbReference type="InterPro" id="IPR052724">
    <property type="entry name" value="GT117_domain-containing"/>
</dbReference>
<keyword evidence="4" id="KW-1185">Reference proteome</keyword>
<keyword evidence="2" id="KW-0472">Membrane</keyword>
<dbReference type="PANTHER" id="PTHR16214:SF3">
    <property type="entry name" value="TRANSMEMBRANE PROTEIN 260"/>
    <property type="match status" value="1"/>
</dbReference>
<evidence type="ECO:0000256" key="2">
    <source>
        <dbReference type="SAM" id="Phobius"/>
    </source>
</evidence>
<comment type="caution">
    <text evidence="3">The sequence shown here is derived from an EMBL/GenBank/DDBJ whole genome shotgun (WGS) entry which is preliminary data.</text>
</comment>
<dbReference type="RefSeq" id="XP_020429356.1">
    <property type="nucleotide sequence ID" value="XM_020583169.1"/>
</dbReference>
<feature type="transmembrane region" description="Helical" evidence="2">
    <location>
        <begin position="222"/>
        <end position="242"/>
    </location>
</feature>
<evidence type="ECO:0000256" key="1">
    <source>
        <dbReference type="SAM" id="MobiDB-lite"/>
    </source>
</evidence>